<protein>
    <recommendedName>
        <fullName evidence="4">RAP domain-containing protein</fullName>
    </recommendedName>
</protein>
<proteinExistence type="predicted"/>
<evidence type="ECO:0008006" key="4">
    <source>
        <dbReference type="Google" id="ProtNLM"/>
    </source>
</evidence>
<evidence type="ECO:0000313" key="3">
    <source>
        <dbReference type="Proteomes" id="UP000033188"/>
    </source>
</evidence>
<name>A0A061DCP2_BABBI</name>
<feature type="compositionally biased region" description="Polar residues" evidence="1">
    <location>
        <begin position="67"/>
        <end position="76"/>
    </location>
</feature>
<keyword evidence="3" id="KW-1185">Reference proteome</keyword>
<accession>A0A061DCP2</accession>
<feature type="region of interest" description="Disordered" evidence="1">
    <location>
        <begin position="44"/>
        <end position="80"/>
    </location>
</feature>
<evidence type="ECO:0000313" key="2">
    <source>
        <dbReference type="EMBL" id="CDR97917.1"/>
    </source>
</evidence>
<organism evidence="2 3">
    <name type="scientific">Babesia bigemina</name>
    <dbReference type="NCBI Taxonomy" id="5866"/>
    <lineage>
        <taxon>Eukaryota</taxon>
        <taxon>Sar</taxon>
        <taxon>Alveolata</taxon>
        <taxon>Apicomplexa</taxon>
        <taxon>Aconoidasida</taxon>
        <taxon>Piroplasmida</taxon>
        <taxon>Babesiidae</taxon>
        <taxon>Babesia</taxon>
    </lineage>
</organism>
<dbReference type="RefSeq" id="XP_012770103.1">
    <property type="nucleotide sequence ID" value="XM_012914649.1"/>
</dbReference>
<dbReference type="OrthoDB" id="366159at2759"/>
<dbReference type="VEuPathDB" id="PiroplasmaDB:BBBOND_0404050"/>
<dbReference type="EMBL" id="LK391711">
    <property type="protein sequence ID" value="CDR97917.1"/>
    <property type="molecule type" value="Genomic_DNA"/>
</dbReference>
<dbReference type="KEGG" id="bbig:BBBOND_0404050"/>
<dbReference type="Proteomes" id="UP000033188">
    <property type="component" value="Chromosome 5"/>
</dbReference>
<dbReference type="GeneID" id="24566458"/>
<evidence type="ECO:0000256" key="1">
    <source>
        <dbReference type="SAM" id="MobiDB-lite"/>
    </source>
</evidence>
<dbReference type="AlphaFoldDB" id="A0A061DCP2"/>
<sequence>MIRPAQNLIAKAFGQLAKAQYATSAGHQASFVWKMPWQQCSIFETKKDTGSPHQPRAARDEIRKQANRSPPAQSNASDHDETQYIHQIFRKQALPKWNASVYVKALQNFAYLQPQQVDKAADVVAQLVRTIAQNINGLNNYEITRIIFACSKGRLLQNTYITRSFVRLLENEVMQRLDTLYAIDLFRILHSVTHINADSAMCPVEPIYSFAEPDDMPFDPSMVKHIIGRIVDRIANLGAMDIANLTCLIAYNGMEDDKILRRLNSAIRRRLWGTKDTIKVLTPIIALAMFGDLSTDTAVGVLSRLVNAEQNCALKAMRSISTLPVYGLKNPAARENWKILQVVNNQLYPLKLLEMTLRVDYQQVYHSIDADNRAYLEQIRYLMPTLVNADDWDYVKITDTPERPNANTQQKHTDLNLVAHIYGPYVLRECDPVRKVVVQDQVAWKNMNSWQRFYVHHYHKMQQRHLEHSGFKIVCNTAD</sequence>
<reference evidence="3" key="1">
    <citation type="journal article" date="2014" name="Nucleic Acids Res.">
        <title>The evolutionary dynamics of variant antigen genes in Babesia reveal a history of genomic innovation underlying host-parasite interaction.</title>
        <authorList>
            <person name="Jackson A.P."/>
            <person name="Otto T.D."/>
            <person name="Darby A."/>
            <person name="Ramaprasad A."/>
            <person name="Xia D."/>
            <person name="Echaide I.E."/>
            <person name="Farber M."/>
            <person name="Gahlot S."/>
            <person name="Gamble J."/>
            <person name="Gupta D."/>
            <person name="Gupta Y."/>
            <person name="Jackson L."/>
            <person name="Malandrin L."/>
            <person name="Malas T.B."/>
            <person name="Moussa E."/>
            <person name="Nair M."/>
            <person name="Reid A.J."/>
            <person name="Sanders M."/>
            <person name="Sharma J."/>
            <person name="Tracey A."/>
            <person name="Quail M.A."/>
            <person name="Weir W."/>
            <person name="Wastling J.M."/>
            <person name="Hall N."/>
            <person name="Willadsen P."/>
            <person name="Lingelbach K."/>
            <person name="Shiels B."/>
            <person name="Tait A."/>
            <person name="Berriman M."/>
            <person name="Allred D.R."/>
            <person name="Pain A."/>
        </authorList>
    </citation>
    <scope>NUCLEOTIDE SEQUENCE [LARGE SCALE GENOMIC DNA]</scope>
    <source>
        <strain evidence="3">Bond</strain>
    </source>
</reference>
<dbReference type="OMA" id="NADSAMC"/>
<gene>
    <name evidence="2" type="ORF">BBBOND_0404050</name>
</gene>